<name>A0A0A9FB47_ARUDO</name>
<reference evidence="1" key="2">
    <citation type="journal article" date="2015" name="Data Brief">
        <title>Shoot transcriptome of the giant reed, Arundo donax.</title>
        <authorList>
            <person name="Barrero R.A."/>
            <person name="Guerrero F.D."/>
            <person name="Moolhuijzen P."/>
            <person name="Goolsby J.A."/>
            <person name="Tidwell J."/>
            <person name="Bellgard S.E."/>
            <person name="Bellgard M.I."/>
        </authorList>
    </citation>
    <scope>NUCLEOTIDE SEQUENCE</scope>
    <source>
        <tissue evidence="1">Shoot tissue taken approximately 20 cm above the soil surface</tissue>
    </source>
</reference>
<dbReference type="EMBL" id="GBRH01187641">
    <property type="protein sequence ID" value="JAE10255.1"/>
    <property type="molecule type" value="Transcribed_RNA"/>
</dbReference>
<accession>A0A0A9FB47</accession>
<organism evidence="1">
    <name type="scientific">Arundo donax</name>
    <name type="common">Giant reed</name>
    <name type="synonym">Donax arundinaceus</name>
    <dbReference type="NCBI Taxonomy" id="35708"/>
    <lineage>
        <taxon>Eukaryota</taxon>
        <taxon>Viridiplantae</taxon>
        <taxon>Streptophyta</taxon>
        <taxon>Embryophyta</taxon>
        <taxon>Tracheophyta</taxon>
        <taxon>Spermatophyta</taxon>
        <taxon>Magnoliopsida</taxon>
        <taxon>Liliopsida</taxon>
        <taxon>Poales</taxon>
        <taxon>Poaceae</taxon>
        <taxon>PACMAD clade</taxon>
        <taxon>Arundinoideae</taxon>
        <taxon>Arundineae</taxon>
        <taxon>Arundo</taxon>
    </lineage>
</organism>
<evidence type="ECO:0000313" key="1">
    <source>
        <dbReference type="EMBL" id="JAE10255.1"/>
    </source>
</evidence>
<proteinExistence type="predicted"/>
<dbReference type="AlphaFoldDB" id="A0A0A9FB47"/>
<sequence length="44" mass="4904">MHHGEIATYTAADFLAAAPQHWITFLATGFPSMLSYVYHHADVI</sequence>
<protein>
    <submittedName>
        <fullName evidence="1">Uncharacterized protein</fullName>
    </submittedName>
</protein>
<reference evidence="1" key="1">
    <citation type="submission" date="2014-09" db="EMBL/GenBank/DDBJ databases">
        <authorList>
            <person name="Magalhaes I.L.F."/>
            <person name="Oliveira U."/>
            <person name="Santos F.R."/>
            <person name="Vidigal T.H.D.A."/>
            <person name="Brescovit A.D."/>
            <person name="Santos A.J."/>
        </authorList>
    </citation>
    <scope>NUCLEOTIDE SEQUENCE</scope>
    <source>
        <tissue evidence="1">Shoot tissue taken approximately 20 cm above the soil surface</tissue>
    </source>
</reference>